<evidence type="ECO:0000256" key="4">
    <source>
        <dbReference type="ARBA" id="ARBA00022679"/>
    </source>
</evidence>
<evidence type="ECO:0000313" key="13">
    <source>
        <dbReference type="Proteomes" id="UP000199230"/>
    </source>
</evidence>
<dbReference type="NCBIfam" id="TIGR00726">
    <property type="entry name" value="peptidoglycan editing factor PgeF"/>
    <property type="match status" value="1"/>
</dbReference>
<dbReference type="Proteomes" id="UP000199230">
    <property type="component" value="Unassembled WGS sequence"/>
</dbReference>
<keyword evidence="6" id="KW-0378">Hydrolase</keyword>
<evidence type="ECO:0000256" key="10">
    <source>
        <dbReference type="ARBA" id="ARBA00049893"/>
    </source>
</evidence>
<dbReference type="InterPro" id="IPR038371">
    <property type="entry name" value="Cu_polyphenol_OxRdtase_sf"/>
</dbReference>
<dbReference type="GO" id="GO:0005507">
    <property type="term" value="F:copper ion binding"/>
    <property type="evidence" value="ECO:0007669"/>
    <property type="project" value="TreeGrafter"/>
</dbReference>
<comment type="catalytic activity">
    <reaction evidence="9">
        <text>adenosine + phosphate = alpha-D-ribose 1-phosphate + adenine</text>
        <dbReference type="Rhea" id="RHEA:27642"/>
        <dbReference type="ChEBI" id="CHEBI:16335"/>
        <dbReference type="ChEBI" id="CHEBI:16708"/>
        <dbReference type="ChEBI" id="CHEBI:43474"/>
        <dbReference type="ChEBI" id="CHEBI:57720"/>
        <dbReference type="EC" id="2.4.2.1"/>
    </reaction>
    <physiologicalReaction direction="left-to-right" evidence="9">
        <dbReference type="Rhea" id="RHEA:27643"/>
    </physiologicalReaction>
</comment>
<keyword evidence="5" id="KW-0479">Metal-binding</keyword>
<protein>
    <recommendedName>
        <fullName evidence="11">Purine nucleoside phosphorylase</fullName>
    </recommendedName>
</protein>
<dbReference type="Pfam" id="PF02578">
    <property type="entry name" value="Cu-oxidase_4"/>
    <property type="match status" value="1"/>
</dbReference>
<evidence type="ECO:0000256" key="8">
    <source>
        <dbReference type="ARBA" id="ARBA00047989"/>
    </source>
</evidence>
<name>A0A1H3K940_9FIRM</name>
<dbReference type="GO" id="GO:0017061">
    <property type="term" value="F:S-methyl-5-thioadenosine phosphorylase activity"/>
    <property type="evidence" value="ECO:0007669"/>
    <property type="project" value="UniProtKB-EC"/>
</dbReference>
<dbReference type="SUPFAM" id="SSF64438">
    <property type="entry name" value="CNF1/YfiH-like putative cysteine hydrolases"/>
    <property type="match status" value="1"/>
</dbReference>
<proteinExistence type="inferred from homology"/>
<evidence type="ECO:0000256" key="9">
    <source>
        <dbReference type="ARBA" id="ARBA00048968"/>
    </source>
</evidence>
<evidence type="ECO:0000256" key="3">
    <source>
        <dbReference type="ARBA" id="ARBA00007353"/>
    </source>
</evidence>
<dbReference type="PANTHER" id="PTHR30616">
    <property type="entry name" value="UNCHARACTERIZED PROTEIN YFIH"/>
    <property type="match status" value="1"/>
</dbReference>
<evidence type="ECO:0000313" key="12">
    <source>
        <dbReference type="EMBL" id="SDY48419.1"/>
    </source>
</evidence>
<comment type="catalytic activity">
    <reaction evidence="10">
        <text>S-methyl-5'-thioadenosine + phosphate = 5-(methylsulfanyl)-alpha-D-ribose 1-phosphate + adenine</text>
        <dbReference type="Rhea" id="RHEA:11852"/>
        <dbReference type="ChEBI" id="CHEBI:16708"/>
        <dbReference type="ChEBI" id="CHEBI:17509"/>
        <dbReference type="ChEBI" id="CHEBI:43474"/>
        <dbReference type="ChEBI" id="CHEBI:58533"/>
        <dbReference type="EC" id="2.4.2.28"/>
    </reaction>
    <physiologicalReaction direction="left-to-right" evidence="10">
        <dbReference type="Rhea" id="RHEA:11853"/>
    </physiologicalReaction>
</comment>
<dbReference type="InterPro" id="IPR003730">
    <property type="entry name" value="Cu_polyphenol_OxRdtase"/>
</dbReference>
<dbReference type="Gene3D" id="3.60.140.10">
    <property type="entry name" value="CNF1/YfiH-like putative cysteine hydrolases"/>
    <property type="match status" value="1"/>
</dbReference>
<evidence type="ECO:0000256" key="5">
    <source>
        <dbReference type="ARBA" id="ARBA00022723"/>
    </source>
</evidence>
<reference evidence="12 13" key="1">
    <citation type="submission" date="2016-10" db="EMBL/GenBank/DDBJ databases">
        <authorList>
            <person name="de Groot N.N."/>
        </authorList>
    </citation>
    <scope>NUCLEOTIDE SEQUENCE [LARGE SCALE GENOMIC DNA]</scope>
    <source>
        <strain evidence="12 13">APO</strain>
    </source>
</reference>
<dbReference type="CDD" id="cd16833">
    <property type="entry name" value="YfiH"/>
    <property type="match status" value="1"/>
</dbReference>
<dbReference type="STRING" id="159292.SAMN05192546_102264"/>
<accession>A0A1H3K940</accession>
<evidence type="ECO:0000256" key="2">
    <source>
        <dbReference type="ARBA" id="ARBA00003215"/>
    </source>
</evidence>
<dbReference type="EMBL" id="FNPV01000002">
    <property type="protein sequence ID" value="SDY48419.1"/>
    <property type="molecule type" value="Genomic_DNA"/>
</dbReference>
<evidence type="ECO:0000256" key="6">
    <source>
        <dbReference type="ARBA" id="ARBA00022801"/>
    </source>
</evidence>
<organism evidence="12 13">
    <name type="scientific">Tindallia californiensis</name>
    <dbReference type="NCBI Taxonomy" id="159292"/>
    <lineage>
        <taxon>Bacteria</taxon>
        <taxon>Bacillati</taxon>
        <taxon>Bacillota</taxon>
        <taxon>Clostridia</taxon>
        <taxon>Peptostreptococcales</taxon>
        <taxon>Tindalliaceae</taxon>
        <taxon>Tindallia</taxon>
    </lineage>
</organism>
<comment type="similarity">
    <text evidence="3 11">Belongs to the purine nucleoside phosphorylase YfiH/LACC1 family.</text>
</comment>
<sequence>MTIKKDKFSWYQQQQVEYGAFEGWNQQYNITHGFSSRKGGVSEGCYKSMNLGFASKDDEKLVNENFRRFTKALGIQKDNLVLSDQTHETNIRVVSEQDTGSGMTKPKTYVGIDGLITNVPGIPLMTFHADCTPLFYVDPMQRVIGVAHAGWRGAFSGMASKMVQAMKEVYHCRPENIQVGIGPSIGKCCFLIRHDVYKHVKIFPKYVTKISKANAEQWRLSLESVHENFLRLENIPEDNIWKSNRCTFCEADKFFSHRRMGNDRGNHAAVMQLNQ</sequence>
<dbReference type="RefSeq" id="WP_093311155.1">
    <property type="nucleotide sequence ID" value="NZ_FNPV01000002.1"/>
</dbReference>
<comment type="catalytic activity">
    <reaction evidence="8">
        <text>adenosine + H2O + H(+) = inosine + NH4(+)</text>
        <dbReference type="Rhea" id="RHEA:24408"/>
        <dbReference type="ChEBI" id="CHEBI:15377"/>
        <dbReference type="ChEBI" id="CHEBI:15378"/>
        <dbReference type="ChEBI" id="CHEBI:16335"/>
        <dbReference type="ChEBI" id="CHEBI:17596"/>
        <dbReference type="ChEBI" id="CHEBI:28938"/>
        <dbReference type="EC" id="3.5.4.4"/>
    </reaction>
    <physiologicalReaction direction="left-to-right" evidence="8">
        <dbReference type="Rhea" id="RHEA:24409"/>
    </physiologicalReaction>
</comment>
<dbReference type="OrthoDB" id="4279at2"/>
<comment type="catalytic activity">
    <reaction evidence="1">
        <text>inosine + phosphate = alpha-D-ribose 1-phosphate + hypoxanthine</text>
        <dbReference type="Rhea" id="RHEA:27646"/>
        <dbReference type="ChEBI" id="CHEBI:17368"/>
        <dbReference type="ChEBI" id="CHEBI:17596"/>
        <dbReference type="ChEBI" id="CHEBI:43474"/>
        <dbReference type="ChEBI" id="CHEBI:57720"/>
        <dbReference type="EC" id="2.4.2.1"/>
    </reaction>
    <physiologicalReaction direction="left-to-right" evidence="1">
        <dbReference type="Rhea" id="RHEA:27647"/>
    </physiologicalReaction>
</comment>
<comment type="function">
    <text evidence="2">Purine nucleoside enzyme that catalyzes the phosphorolysis of adenosine and inosine nucleosides, yielding D-ribose 1-phosphate and the respective free bases, adenine and hypoxanthine. Also catalyzes the phosphorolysis of S-methyl-5'-thioadenosine into adenine and S-methyl-5-thio-alpha-D-ribose 1-phosphate. Also has adenosine deaminase activity.</text>
</comment>
<dbReference type="AlphaFoldDB" id="A0A1H3K940"/>
<evidence type="ECO:0000256" key="7">
    <source>
        <dbReference type="ARBA" id="ARBA00022833"/>
    </source>
</evidence>
<dbReference type="InterPro" id="IPR011324">
    <property type="entry name" value="Cytotoxic_necrot_fac-like_cat"/>
</dbReference>
<evidence type="ECO:0000256" key="1">
    <source>
        <dbReference type="ARBA" id="ARBA00000553"/>
    </source>
</evidence>
<evidence type="ECO:0000256" key="11">
    <source>
        <dbReference type="RuleBase" id="RU361274"/>
    </source>
</evidence>
<keyword evidence="7" id="KW-0862">Zinc</keyword>
<dbReference type="GO" id="GO:0016787">
    <property type="term" value="F:hydrolase activity"/>
    <property type="evidence" value="ECO:0007669"/>
    <property type="project" value="UniProtKB-KW"/>
</dbReference>
<dbReference type="PANTHER" id="PTHR30616:SF2">
    <property type="entry name" value="PURINE NUCLEOSIDE PHOSPHORYLASE LACC1"/>
    <property type="match status" value="1"/>
</dbReference>
<gene>
    <name evidence="12" type="ORF">SAMN05192546_102264</name>
</gene>
<keyword evidence="4" id="KW-0808">Transferase</keyword>
<keyword evidence="13" id="KW-1185">Reference proteome</keyword>